<sequence length="163" mass="18369">MKGSENNYKNCYEFDPQSDFLQFLEEARKHSSHDKESPITKSGKTQQKIINQESKKSKKLWKYVLFPFLKSSSNKKSKQHSKETFAPNTKPRAYVSGPIYGTGGGAAASSGRYQNRLMASGPLTGLFKAKKREENEMVSYVSLEKLNKPLDDATVYGPLYLVS</sequence>
<proteinExistence type="predicted"/>
<dbReference type="PANTHER" id="PTHR35488">
    <property type="entry name" value="OS05G0358900 PROTEIN-RELATED"/>
    <property type="match status" value="1"/>
</dbReference>
<reference evidence="2" key="1">
    <citation type="submission" date="2024-03" db="EMBL/GenBank/DDBJ databases">
        <title>WGS assembly of Saponaria officinalis var. Norfolk2.</title>
        <authorList>
            <person name="Jenkins J."/>
            <person name="Shu S."/>
            <person name="Grimwood J."/>
            <person name="Barry K."/>
            <person name="Goodstein D."/>
            <person name="Schmutz J."/>
            <person name="Leebens-Mack J."/>
            <person name="Osbourn A."/>
        </authorList>
    </citation>
    <scope>NUCLEOTIDE SEQUENCE [LARGE SCALE GENOMIC DNA]</scope>
    <source>
        <strain evidence="2">JIC</strain>
    </source>
</reference>
<comment type="caution">
    <text evidence="2">The sequence shown here is derived from an EMBL/GenBank/DDBJ whole genome shotgun (WGS) entry which is preliminary data.</text>
</comment>
<feature type="region of interest" description="Disordered" evidence="1">
    <location>
        <begin position="26"/>
        <end position="47"/>
    </location>
</feature>
<dbReference type="AlphaFoldDB" id="A0AAW1L3H5"/>
<name>A0AAW1L3H5_SAPOF</name>
<dbReference type="Proteomes" id="UP001443914">
    <property type="component" value="Unassembled WGS sequence"/>
</dbReference>
<evidence type="ECO:0000313" key="3">
    <source>
        <dbReference type="Proteomes" id="UP001443914"/>
    </source>
</evidence>
<evidence type="ECO:0000313" key="2">
    <source>
        <dbReference type="EMBL" id="KAK9726831.1"/>
    </source>
</evidence>
<feature type="compositionally biased region" description="Basic and acidic residues" evidence="1">
    <location>
        <begin position="26"/>
        <end position="38"/>
    </location>
</feature>
<organism evidence="2 3">
    <name type="scientific">Saponaria officinalis</name>
    <name type="common">Common soapwort</name>
    <name type="synonym">Lychnis saponaria</name>
    <dbReference type="NCBI Taxonomy" id="3572"/>
    <lineage>
        <taxon>Eukaryota</taxon>
        <taxon>Viridiplantae</taxon>
        <taxon>Streptophyta</taxon>
        <taxon>Embryophyta</taxon>
        <taxon>Tracheophyta</taxon>
        <taxon>Spermatophyta</taxon>
        <taxon>Magnoliopsida</taxon>
        <taxon>eudicotyledons</taxon>
        <taxon>Gunneridae</taxon>
        <taxon>Pentapetalae</taxon>
        <taxon>Caryophyllales</taxon>
        <taxon>Caryophyllaceae</taxon>
        <taxon>Caryophylleae</taxon>
        <taxon>Saponaria</taxon>
    </lineage>
</organism>
<keyword evidence="3" id="KW-1185">Reference proteome</keyword>
<accession>A0AAW1L3H5</accession>
<dbReference type="PANTHER" id="PTHR35488:SF4">
    <property type="entry name" value="DUF4005 DOMAIN-CONTAINING PROTEIN"/>
    <property type="match status" value="1"/>
</dbReference>
<gene>
    <name evidence="2" type="ORF">RND81_05G240200</name>
</gene>
<dbReference type="EMBL" id="JBDFQZ010000005">
    <property type="protein sequence ID" value="KAK9726831.1"/>
    <property type="molecule type" value="Genomic_DNA"/>
</dbReference>
<protein>
    <submittedName>
        <fullName evidence="2">Uncharacterized protein</fullName>
    </submittedName>
</protein>
<evidence type="ECO:0000256" key="1">
    <source>
        <dbReference type="SAM" id="MobiDB-lite"/>
    </source>
</evidence>